<evidence type="ECO:0000256" key="3">
    <source>
        <dbReference type="SAM" id="Phobius"/>
    </source>
</evidence>
<evidence type="ECO:0000256" key="1">
    <source>
        <dbReference type="PROSITE-ProRule" id="PRU00169"/>
    </source>
</evidence>
<proteinExistence type="predicted"/>
<keyword evidence="3" id="KW-0472">Membrane</keyword>
<keyword evidence="6" id="KW-1185">Reference proteome</keyword>
<keyword evidence="1" id="KW-0597">Phosphoprotein</keyword>
<evidence type="ECO:0000313" key="5">
    <source>
        <dbReference type="EMBL" id="MEK0085600.1"/>
    </source>
</evidence>
<organism evidence="5 6">
    <name type="scientific">Benzoatithermus flavus</name>
    <dbReference type="NCBI Taxonomy" id="3108223"/>
    <lineage>
        <taxon>Bacteria</taxon>
        <taxon>Pseudomonadati</taxon>
        <taxon>Pseudomonadota</taxon>
        <taxon>Alphaproteobacteria</taxon>
        <taxon>Geminicoccales</taxon>
        <taxon>Geminicoccaceae</taxon>
        <taxon>Benzoatithermus</taxon>
    </lineage>
</organism>
<dbReference type="InterPro" id="IPR011006">
    <property type="entry name" value="CheY-like_superfamily"/>
</dbReference>
<dbReference type="Proteomes" id="UP001375743">
    <property type="component" value="Unassembled WGS sequence"/>
</dbReference>
<dbReference type="InterPro" id="IPR001789">
    <property type="entry name" value="Sig_transdc_resp-reg_receiver"/>
</dbReference>
<feature type="region of interest" description="Disordered" evidence="2">
    <location>
        <begin position="1"/>
        <end position="20"/>
    </location>
</feature>
<accession>A0ABU8XWL0</accession>
<dbReference type="RefSeq" id="WP_418161450.1">
    <property type="nucleotide sequence ID" value="NZ_JBBLZC010000030.1"/>
</dbReference>
<feature type="modified residue" description="4-aspartylphosphate" evidence="1">
    <location>
        <position position="73"/>
    </location>
</feature>
<evidence type="ECO:0000256" key="2">
    <source>
        <dbReference type="SAM" id="MobiDB-lite"/>
    </source>
</evidence>
<dbReference type="EMBL" id="JBBLZC010000030">
    <property type="protein sequence ID" value="MEK0085600.1"/>
    <property type="molecule type" value="Genomic_DNA"/>
</dbReference>
<evidence type="ECO:0000259" key="4">
    <source>
        <dbReference type="PROSITE" id="PS50110"/>
    </source>
</evidence>
<sequence length="138" mass="14945">MRHRPIPAAPSSGNEQPDTRGPLVLVVEDEALTALDLEYTLLDAGYRVLGPAGRVEDALGLVRSTRPDAAVLDVSLAGDFVWPLAAMLRLIAVPFLFYTSFIRSDFPESMWDDALLLPKPASPQRMLEAVASLFVPAG</sequence>
<protein>
    <recommendedName>
        <fullName evidence="4">Response regulatory domain-containing protein</fullName>
    </recommendedName>
</protein>
<evidence type="ECO:0000313" key="6">
    <source>
        <dbReference type="Proteomes" id="UP001375743"/>
    </source>
</evidence>
<comment type="caution">
    <text evidence="5">The sequence shown here is derived from an EMBL/GenBank/DDBJ whole genome shotgun (WGS) entry which is preliminary data.</text>
</comment>
<keyword evidence="3" id="KW-1133">Transmembrane helix</keyword>
<name>A0ABU8XWL0_9PROT</name>
<keyword evidence="3" id="KW-0812">Transmembrane</keyword>
<dbReference type="Gene3D" id="3.40.50.2300">
    <property type="match status" value="1"/>
</dbReference>
<dbReference type="PROSITE" id="PS50110">
    <property type="entry name" value="RESPONSE_REGULATORY"/>
    <property type="match status" value="1"/>
</dbReference>
<dbReference type="SMART" id="SM00448">
    <property type="entry name" value="REC"/>
    <property type="match status" value="1"/>
</dbReference>
<dbReference type="SUPFAM" id="SSF52172">
    <property type="entry name" value="CheY-like"/>
    <property type="match status" value="1"/>
</dbReference>
<feature type="domain" description="Response regulatory" evidence="4">
    <location>
        <begin position="23"/>
        <end position="134"/>
    </location>
</feature>
<feature type="transmembrane region" description="Helical" evidence="3">
    <location>
        <begin position="80"/>
        <end position="101"/>
    </location>
</feature>
<reference evidence="5 6" key="1">
    <citation type="submission" date="2024-01" db="EMBL/GenBank/DDBJ databases">
        <title>Multi-omics insights into the function and evolution of sodium benzoate biodegradation pathways in Benzoatithermus flavus gen. nov., sp. nov. from hot spring.</title>
        <authorList>
            <person name="Hu C.-J."/>
            <person name="Li W.-J."/>
        </authorList>
    </citation>
    <scope>NUCLEOTIDE SEQUENCE [LARGE SCALE GENOMIC DNA]</scope>
    <source>
        <strain evidence="5 6">SYSU G07066</strain>
    </source>
</reference>
<gene>
    <name evidence="5" type="ORF">U1T56_20800</name>
</gene>